<dbReference type="SMART" id="SM00255">
    <property type="entry name" value="TIR"/>
    <property type="match status" value="1"/>
</dbReference>
<dbReference type="Pfam" id="PF01582">
    <property type="entry name" value="TIR"/>
    <property type="match status" value="1"/>
</dbReference>
<evidence type="ECO:0000313" key="4">
    <source>
        <dbReference type="Proteomes" id="UP000516437"/>
    </source>
</evidence>
<dbReference type="InterPro" id="IPR000157">
    <property type="entry name" value="TIR_dom"/>
</dbReference>
<dbReference type="PANTHER" id="PTHR32009">
    <property type="entry name" value="TMV RESISTANCE PROTEIN N-LIKE"/>
    <property type="match status" value="1"/>
</dbReference>
<dbReference type="Gene3D" id="3.40.50.10140">
    <property type="entry name" value="Toll/interleukin-1 receptor homology (TIR) domain"/>
    <property type="match status" value="1"/>
</dbReference>
<proteinExistence type="predicted"/>
<dbReference type="GO" id="GO:0007165">
    <property type="term" value="P:signal transduction"/>
    <property type="evidence" value="ECO:0007669"/>
    <property type="project" value="InterPro"/>
</dbReference>
<keyword evidence="1" id="KW-0520">NAD</keyword>
<reference evidence="3 4" key="1">
    <citation type="journal article" date="2019" name="Plant Biotechnol. J.">
        <title>The red bayberry genome and genetic basis of sex determination.</title>
        <authorList>
            <person name="Jia H.M."/>
            <person name="Jia H.J."/>
            <person name="Cai Q.L."/>
            <person name="Wang Y."/>
            <person name="Zhao H.B."/>
            <person name="Yang W.F."/>
            <person name="Wang G.Y."/>
            <person name="Li Y.H."/>
            <person name="Zhan D.L."/>
            <person name="Shen Y.T."/>
            <person name="Niu Q.F."/>
            <person name="Chang L."/>
            <person name="Qiu J."/>
            <person name="Zhao L."/>
            <person name="Xie H.B."/>
            <person name="Fu W.Y."/>
            <person name="Jin J."/>
            <person name="Li X.W."/>
            <person name="Jiao Y."/>
            <person name="Zhou C.C."/>
            <person name="Tu T."/>
            <person name="Chai C.Y."/>
            <person name="Gao J.L."/>
            <person name="Fan L.J."/>
            <person name="van de Weg E."/>
            <person name="Wang J.Y."/>
            <person name="Gao Z.S."/>
        </authorList>
    </citation>
    <scope>NUCLEOTIDE SEQUENCE [LARGE SCALE GENOMIC DNA]</scope>
    <source>
        <tissue evidence="3">Leaves</tissue>
    </source>
</reference>
<evidence type="ECO:0000313" key="3">
    <source>
        <dbReference type="EMBL" id="KAB1225622.1"/>
    </source>
</evidence>
<dbReference type="InterPro" id="IPR035897">
    <property type="entry name" value="Toll_tir_struct_dom_sf"/>
</dbReference>
<accession>A0A6A1WK17</accession>
<dbReference type="Proteomes" id="UP000516437">
    <property type="component" value="Chromosome 1"/>
</dbReference>
<keyword evidence="4" id="KW-1185">Reference proteome</keyword>
<dbReference type="PROSITE" id="PS50104">
    <property type="entry name" value="TIR"/>
    <property type="match status" value="1"/>
</dbReference>
<name>A0A6A1WK17_9ROSI</name>
<feature type="domain" description="TIR" evidence="2">
    <location>
        <begin position="44"/>
        <end position="203"/>
    </location>
</feature>
<evidence type="ECO:0000259" key="2">
    <source>
        <dbReference type="PROSITE" id="PS50104"/>
    </source>
</evidence>
<comment type="caution">
    <text evidence="3">The sequence shown here is derived from an EMBL/GenBank/DDBJ whole genome shotgun (WGS) entry which is preliminary data.</text>
</comment>
<protein>
    <submittedName>
        <fullName evidence="3">TMV resistance protein N</fullName>
    </submittedName>
</protein>
<organism evidence="3 4">
    <name type="scientific">Morella rubra</name>
    <name type="common">Chinese bayberry</name>
    <dbReference type="NCBI Taxonomy" id="262757"/>
    <lineage>
        <taxon>Eukaryota</taxon>
        <taxon>Viridiplantae</taxon>
        <taxon>Streptophyta</taxon>
        <taxon>Embryophyta</taxon>
        <taxon>Tracheophyta</taxon>
        <taxon>Spermatophyta</taxon>
        <taxon>Magnoliopsida</taxon>
        <taxon>eudicotyledons</taxon>
        <taxon>Gunneridae</taxon>
        <taxon>Pentapetalae</taxon>
        <taxon>rosids</taxon>
        <taxon>fabids</taxon>
        <taxon>Fagales</taxon>
        <taxon>Myricaceae</taxon>
        <taxon>Morella</taxon>
    </lineage>
</organism>
<gene>
    <name evidence="3" type="ORF">CJ030_MR1G028358</name>
</gene>
<dbReference type="OrthoDB" id="6160824at2759"/>
<evidence type="ECO:0000256" key="1">
    <source>
        <dbReference type="ARBA" id="ARBA00023027"/>
    </source>
</evidence>
<dbReference type="SUPFAM" id="SSF52200">
    <property type="entry name" value="Toll/Interleukin receptor TIR domain"/>
    <property type="match status" value="1"/>
</dbReference>
<dbReference type="PANTHER" id="PTHR32009:SF152">
    <property type="entry name" value="NEUTRAL_ALKALINE INVERTASE"/>
    <property type="match status" value="1"/>
</dbReference>
<sequence length="212" mass="24326">MEHHRSFRELASMVESLSAAEYVIQPDLIDEHQRNSRCATKKRAPLDIYLSYLGEKTHRTVAESLYNALEEKRIRTFLSKGGNEFSAKQRQAMHQSGINSVVFSKEYCSSLAHGHLDELVEMVNLKNTRGTPLIPIFYDIDPDDVRNQTGPFAEVFDMHENKSQVDCEKVRQWRKALAKAADSPRWVFRSAEHGYYAPVSLAISCIKFFRGK</sequence>
<dbReference type="AlphaFoldDB" id="A0A6A1WK17"/>
<dbReference type="EMBL" id="RXIC02000019">
    <property type="protein sequence ID" value="KAB1225622.1"/>
    <property type="molecule type" value="Genomic_DNA"/>
</dbReference>